<feature type="region of interest" description="Disordered" evidence="12">
    <location>
        <begin position="147"/>
        <end position="382"/>
    </location>
</feature>
<feature type="compositionally biased region" description="Polar residues" evidence="12">
    <location>
        <begin position="200"/>
        <end position="211"/>
    </location>
</feature>
<dbReference type="Gene3D" id="1.10.510.10">
    <property type="entry name" value="Transferase(Phosphotransferase) domain 1"/>
    <property type="match status" value="1"/>
</dbReference>
<dbReference type="PROSITE" id="PS00107">
    <property type="entry name" value="PROTEIN_KINASE_ATP"/>
    <property type="match status" value="1"/>
</dbReference>
<comment type="catalytic activity">
    <reaction evidence="9">
        <text>L-threonyl-[protein] + ATP = O-phospho-L-threonyl-[protein] + ADP + H(+)</text>
        <dbReference type="Rhea" id="RHEA:46608"/>
        <dbReference type="Rhea" id="RHEA-COMP:11060"/>
        <dbReference type="Rhea" id="RHEA-COMP:11605"/>
        <dbReference type="ChEBI" id="CHEBI:15378"/>
        <dbReference type="ChEBI" id="CHEBI:30013"/>
        <dbReference type="ChEBI" id="CHEBI:30616"/>
        <dbReference type="ChEBI" id="CHEBI:61977"/>
        <dbReference type="ChEBI" id="CHEBI:456216"/>
        <dbReference type="EC" id="2.7.11.1"/>
    </reaction>
</comment>
<evidence type="ECO:0000256" key="5">
    <source>
        <dbReference type="ARBA" id="ARBA00022723"/>
    </source>
</evidence>
<keyword evidence="6 11" id="KW-0547">Nucleotide-binding</keyword>
<comment type="cofactor">
    <cofactor evidence="1">
        <name>Mg(2+)</name>
        <dbReference type="ChEBI" id="CHEBI:18420"/>
    </cofactor>
</comment>
<dbReference type="AlphaFoldDB" id="A0A914XL60"/>
<dbReference type="GO" id="GO:0004674">
    <property type="term" value="F:protein serine/threonine kinase activity"/>
    <property type="evidence" value="ECO:0007669"/>
    <property type="project" value="UniProtKB-EC"/>
</dbReference>
<dbReference type="EC" id="2.7.11.1" evidence="3"/>
<dbReference type="GO" id="GO:0005524">
    <property type="term" value="F:ATP binding"/>
    <property type="evidence" value="ECO:0007669"/>
    <property type="project" value="UniProtKB-UniRule"/>
</dbReference>
<dbReference type="PROSITE" id="PS00108">
    <property type="entry name" value="PROTEIN_KINASE_ST"/>
    <property type="match status" value="1"/>
</dbReference>
<accession>A0A914XL60</accession>
<feature type="domain" description="Protein kinase" evidence="13">
    <location>
        <begin position="401"/>
        <end position="652"/>
    </location>
</feature>
<dbReference type="InterPro" id="IPR011009">
    <property type="entry name" value="Kinase-like_dom_sf"/>
</dbReference>
<feature type="compositionally biased region" description="Polar residues" evidence="12">
    <location>
        <begin position="307"/>
        <end position="316"/>
    </location>
</feature>
<dbReference type="InterPro" id="IPR051931">
    <property type="entry name" value="PAK3-like"/>
</dbReference>
<evidence type="ECO:0000256" key="1">
    <source>
        <dbReference type="ARBA" id="ARBA00001946"/>
    </source>
</evidence>
<dbReference type="PROSITE" id="PS50108">
    <property type="entry name" value="CRIB"/>
    <property type="match status" value="1"/>
</dbReference>
<evidence type="ECO:0000313" key="16">
    <source>
        <dbReference type="WBParaSite" id="PSAMB.scaffold897size39047.g9511.t1"/>
    </source>
</evidence>
<keyword evidence="8" id="KW-0460">Magnesium</keyword>
<evidence type="ECO:0000256" key="2">
    <source>
        <dbReference type="ARBA" id="ARBA00008874"/>
    </source>
</evidence>
<proteinExistence type="inferred from homology"/>
<evidence type="ECO:0000256" key="12">
    <source>
        <dbReference type="SAM" id="MobiDB-lite"/>
    </source>
</evidence>
<feature type="compositionally biased region" description="Basic and acidic residues" evidence="12">
    <location>
        <begin position="317"/>
        <end position="326"/>
    </location>
</feature>
<comment type="catalytic activity">
    <reaction evidence="10">
        <text>L-seryl-[protein] + ATP = O-phospho-L-seryl-[protein] + ADP + H(+)</text>
        <dbReference type="Rhea" id="RHEA:17989"/>
        <dbReference type="Rhea" id="RHEA-COMP:9863"/>
        <dbReference type="Rhea" id="RHEA-COMP:11604"/>
        <dbReference type="ChEBI" id="CHEBI:15378"/>
        <dbReference type="ChEBI" id="CHEBI:29999"/>
        <dbReference type="ChEBI" id="CHEBI:30616"/>
        <dbReference type="ChEBI" id="CHEBI:83421"/>
        <dbReference type="ChEBI" id="CHEBI:456216"/>
        <dbReference type="EC" id="2.7.11.1"/>
    </reaction>
</comment>
<keyword evidence="5" id="KW-0479">Metal-binding</keyword>
<dbReference type="InterPro" id="IPR000095">
    <property type="entry name" value="CRIB_dom"/>
</dbReference>
<evidence type="ECO:0000256" key="8">
    <source>
        <dbReference type="ARBA" id="ARBA00022842"/>
    </source>
</evidence>
<organism evidence="15 16">
    <name type="scientific">Plectus sambesii</name>
    <dbReference type="NCBI Taxonomy" id="2011161"/>
    <lineage>
        <taxon>Eukaryota</taxon>
        <taxon>Metazoa</taxon>
        <taxon>Ecdysozoa</taxon>
        <taxon>Nematoda</taxon>
        <taxon>Chromadorea</taxon>
        <taxon>Plectida</taxon>
        <taxon>Plectina</taxon>
        <taxon>Plectoidea</taxon>
        <taxon>Plectidae</taxon>
        <taxon>Plectus</taxon>
    </lineage>
</organism>
<dbReference type="Gene3D" id="3.30.200.20">
    <property type="entry name" value="Phosphorylase Kinase, domain 1"/>
    <property type="match status" value="1"/>
</dbReference>
<dbReference type="PROSITE" id="PS50011">
    <property type="entry name" value="PROTEIN_KINASE_DOM"/>
    <property type="match status" value="1"/>
</dbReference>
<dbReference type="InterPro" id="IPR008271">
    <property type="entry name" value="Ser/Thr_kinase_AS"/>
</dbReference>
<keyword evidence="4" id="KW-0808">Transferase</keyword>
<reference evidence="16" key="1">
    <citation type="submission" date="2022-11" db="UniProtKB">
        <authorList>
            <consortium name="WormBaseParasite"/>
        </authorList>
    </citation>
    <scope>IDENTIFICATION</scope>
</reference>
<name>A0A914XL60_9BILA</name>
<keyword evidence="7 11" id="KW-0067">ATP-binding</keyword>
<sequence length="676" mass="74996">MSASKERRDKGGVKIRQFFGRLFSPVDKNTANNVISEGSESSSGGSSAIGEISGPYNTVHRIHVGYDLNTKKFTGLPQSWLDILLRDISEADQKKNPTAVVTALKFYAATVMKSQETDKFIHITQQSVYPSDEDTDNDIDVVVTNDVDEQGNDLPPRRQHEEPQYYEKVSRHDRSAVEEAETQSCPTPIAPVVPPRMSKIHTSSPVTSSRPTLPRHRQPSEDTDDDQSPYLVPAALTDQRDFHGKPLLLAKGQPRSPAHRPPPLPPKPPHLKTSSSSPSPFVPSLIQLSPTSSKPSSEHSPSDTSSVDNLHSSAELDNQRRRRDSDPGAGADQAPFSSEDEHHQNGNGTAVEVPPPLVRVRPPQNSSSNEPPKPTPRKLTDSEVLEELHQIVNEGEPMAKYELLQKIGVGASGTVSTARARSTGEIVAVKRMMFKSQPKKEMLLTEIKVMQQYKHPNLVNYIESYLVEADDLWVVMDYLEGGNLTDVVVKTELDEGQIAAVLLECVKALNFLHSHSIIHRDIKSDNVLLGLKGAVKLTDFGFCAQIQPGSKRATMVGTPYWMAPEIVNKHKYNFKVDIWSLGIMALEMVDGEPPYLHETPLKAIYLIAQNGKPEVKKRDQLSPEFNDFLDRCLSVKAEERADTVELLAHPFLTKAKPLEALIPYIEAVKKLKQQPH</sequence>
<feature type="domain" description="CRIB" evidence="14">
    <location>
        <begin position="52"/>
        <end position="65"/>
    </location>
</feature>
<feature type="compositionally biased region" description="Basic and acidic residues" evidence="12">
    <location>
        <begin position="155"/>
        <end position="177"/>
    </location>
</feature>
<comment type="similarity">
    <text evidence="2">Belongs to the protein kinase superfamily. STE Ser/Thr protein kinase family. STE20 subfamily.</text>
</comment>
<dbReference type="FunFam" id="3.30.200.20:FF:000705">
    <property type="entry name" value="Non-specific serine/threonine protein kinase"/>
    <property type="match status" value="1"/>
</dbReference>
<dbReference type="GO" id="GO:0046872">
    <property type="term" value="F:metal ion binding"/>
    <property type="evidence" value="ECO:0007669"/>
    <property type="project" value="UniProtKB-KW"/>
</dbReference>
<dbReference type="Gene3D" id="3.90.810.10">
    <property type="entry name" value="CRIB domain"/>
    <property type="match status" value="1"/>
</dbReference>
<dbReference type="Pfam" id="PF00786">
    <property type="entry name" value="PBD"/>
    <property type="match status" value="1"/>
</dbReference>
<evidence type="ECO:0000256" key="11">
    <source>
        <dbReference type="PROSITE-ProRule" id="PRU10141"/>
    </source>
</evidence>
<evidence type="ECO:0000256" key="3">
    <source>
        <dbReference type="ARBA" id="ARBA00012513"/>
    </source>
</evidence>
<dbReference type="PANTHER" id="PTHR45832">
    <property type="entry name" value="SERINE/THREONINE-PROTEIN KINASE SAMKA-RELATED-RELATED"/>
    <property type="match status" value="1"/>
</dbReference>
<dbReference type="InterPro" id="IPR000719">
    <property type="entry name" value="Prot_kinase_dom"/>
</dbReference>
<evidence type="ECO:0000313" key="15">
    <source>
        <dbReference type="Proteomes" id="UP000887566"/>
    </source>
</evidence>
<feature type="compositionally biased region" description="Pro residues" evidence="12">
    <location>
        <begin position="259"/>
        <end position="268"/>
    </location>
</feature>
<evidence type="ECO:0000256" key="7">
    <source>
        <dbReference type="ARBA" id="ARBA00022840"/>
    </source>
</evidence>
<dbReference type="WBParaSite" id="PSAMB.scaffold897size39047.g9511.t1">
    <property type="protein sequence ID" value="PSAMB.scaffold897size39047.g9511.t1"/>
    <property type="gene ID" value="PSAMB.scaffold897size39047.g9511"/>
</dbReference>
<feature type="binding site" evidence="11">
    <location>
        <position position="430"/>
    </location>
    <ligand>
        <name>ATP</name>
        <dbReference type="ChEBI" id="CHEBI:30616"/>
    </ligand>
</feature>
<dbReference type="Pfam" id="PF00069">
    <property type="entry name" value="Pkinase"/>
    <property type="match status" value="1"/>
</dbReference>
<evidence type="ECO:0000256" key="10">
    <source>
        <dbReference type="ARBA" id="ARBA00048679"/>
    </source>
</evidence>
<dbReference type="InterPro" id="IPR036936">
    <property type="entry name" value="CRIB_dom_sf"/>
</dbReference>
<evidence type="ECO:0000256" key="6">
    <source>
        <dbReference type="ARBA" id="ARBA00022741"/>
    </source>
</evidence>
<dbReference type="InterPro" id="IPR017441">
    <property type="entry name" value="Protein_kinase_ATP_BS"/>
</dbReference>
<dbReference type="PANTHER" id="PTHR45832:SF22">
    <property type="entry name" value="SERINE_THREONINE-PROTEIN KINASE SAMKA-RELATED"/>
    <property type="match status" value="1"/>
</dbReference>
<dbReference type="SUPFAM" id="SSF56112">
    <property type="entry name" value="Protein kinase-like (PK-like)"/>
    <property type="match status" value="1"/>
</dbReference>
<evidence type="ECO:0000259" key="13">
    <source>
        <dbReference type="PROSITE" id="PS50011"/>
    </source>
</evidence>
<dbReference type="SMART" id="SM00220">
    <property type="entry name" value="S_TKc"/>
    <property type="match status" value="1"/>
</dbReference>
<evidence type="ECO:0000256" key="9">
    <source>
        <dbReference type="ARBA" id="ARBA00047899"/>
    </source>
</evidence>
<evidence type="ECO:0000259" key="14">
    <source>
        <dbReference type="PROSITE" id="PS50108"/>
    </source>
</evidence>
<evidence type="ECO:0000256" key="4">
    <source>
        <dbReference type="ARBA" id="ARBA00022679"/>
    </source>
</evidence>
<dbReference type="Proteomes" id="UP000887566">
    <property type="component" value="Unplaced"/>
</dbReference>
<protein>
    <recommendedName>
        <fullName evidence="3">non-specific serine/threonine protein kinase</fullName>
        <ecNumber evidence="3">2.7.11.1</ecNumber>
    </recommendedName>
</protein>
<dbReference type="FunFam" id="1.10.510.10:FF:000768">
    <property type="entry name" value="Non-specific serine/threonine protein kinase"/>
    <property type="match status" value="1"/>
</dbReference>
<feature type="compositionally biased region" description="Low complexity" evidence="12">
    <location>
        <begin position="271"/>
        <end position="295"/>
    </location>
</feature>
<keyword evidence="15" id="KW-1185">Reference proteome</keyword>